<dbReference type="eggNOG" id="ENOG50333SP">
    <property type="taxonomic scope" value="Bacteria"/>
</dbReference>
<accession>K4KHL9</accession>
<proteinExistence type="inferred from homology"/>
<protein>
    <submittedName>
        <fullName evidence="4">FlgN superfamily protein</fullName>
    </submittedName>
</protein>
<evidence type="ECO:0000256" key="2">
    <source>
        <dbReference type="ARBA" id="ARBA00007703"/>
    </source>
</evidence>
<dbReference type="InterPro" id="IPR036679">
    <property type="entry name" value="FlgN-like_sf"/>
</dbReference>
<dbReference type="STRING" id="1117647.M5M_02180"/>
<evidence type="ECO:0000313" key="5">
    <source>
        <dbReference type="Proteomes" id="UP000000466"/>
    </source>
</evidence>
<dbReference type="Pfam" id="PF05130">
    <property type="entry name" value="FlgN"/>
    <property type="match status" value="1"/>
</dbReference>
<dbReference type="Proteomes" id="UP000000466">
    <property type="component" value="Chromosome"/>
</dbReference>
<dbReference type="InterPro" id="IPR007809">
    <property type="entry name" value="FlgN-like"/>
</dbReference>
<reference evidence="4 5" key="1">
    <citation type="journal article" date="2013" name="Genome Announc.">
        <title>Complete genome sequence of Simiduia agarivorans SA1(T), a marine bacterium able to degrade a variety of polysaccharides.</title>
        <authorList>
            <person name="Lin S.Y."/>
            <person name="Shieh W.Y."/>
            <person name="Chen J.S."/>
            <person name="Tang S.L."/>
        </authorList>
    </citation>
    <scope>NUCLEOTIDE SEQUENCE [LARGE SCALE GENOMIC DNA]</scope>
    <source>
        <strain evidence="5">DSM 21679 / JCM 13881 / BCRC 17597 / SA1</strain>
    </source>
</reference>
<comment type="similarity">
    <text evidence="2">Belongs to the FlgN family.</text>
</comment>
<organism evidence="4 5">
    <name type="scientific">Simiduia agarivorans (strain DSM 21679 / JCM 13881 / BCRC 17597 / SA1)</name>
    <dbReference type="NCBI Taxonomy" id="1117647"/>
    <lineage>
        <taxon>Bacteria</taxon>
        <taxon>Pseudomonadati</taxon>
        <taxon>Pseudomonadota</taxon>
        <taxon>Gammaproteobacteria</taxon>
        <taxon>Cellvibrionales</taxon>
        <taxon>Cellvibrionaceae</taxon>
        <taxon>Simiduia</taxon>
    </lineage>
</organism>
<dbReference type="AlphaFoldDB" id="K4KHL9"/>
<keyword evidence="5" id="KW-1185">Reference proteome</keyword>
<sequence length="158" mass="17485">MATPLSFQIMSLIQAELKDAGQLLGLLQQEAGMLAQRKLDQLGQIIEQKSQLLVALEQAGGKRKALLDANQLPPNDVGWRNLMAKGRDQALMQNWAKLEKLIKQCKAANETNGKLLNRSQRSLSQLTQLLKGQKPAENLYTAKGTYKAQRAALTYTQA</sequence>
<dbReference type="SUPFAM" id="SSF140566">
    <property type="entry name" value="FlgN-like"/>
    <property type="match status" value="1"/>
</dbReference>
<dbReference type="KEGG" id="saga:M5M_02180"/>
<comment type="function">
    <text evidence="1">Required for the efficient initiation of filament assembly.</text>
</comment>
<dbReference type="EMBL" id="CP003746">
    <property type="protein sequence ID" value="AFU97655.1"/>
    <property type="molecule type" value="Genomic_DNA"/>
</dbReference>
<dbReference type="HOGENOM" id="CLU_138472_0_0_6"/>
<gene>
    <name evidence="4" type="ordered locus">M5M_02180</name>
</gene>
<dbReference type="RefSeq" id="WP_015045828.1">
    <property type="nucleotide sequence ID" value="NC_018868.3"/>
</dbReference>
<dbReference type="GO" id="GO:0044780">
    <property type="term" value="P:bacterial-type flagellum assembly"/>
    <property type="evidence" value="ECO:0007669"/>
    <property type="project" value="InterPro"/>
</dbReference>
<name>K4KHL9_SIMAS</name>
<keyword evidence="3" id="KW-1005">Bacterial flagellum biogenesis</keyword>
<dbReference type="OrthoDB" id="5734604at2"/>
<evidence type="ECO:0000313" key="4">
    <source>
        <dbReference type="EMBL" id="AFU97655.1"/>
    </source>
</evidence>
<dbReference type="Gene3D" id="1.20.58.300">
    <property type="entry name" value="FlgN-like"/>
    <property type="match status" value="1"/>
</dbReference>
<evidence type="ECO:0000256" key="3">
    <source>
        <dbReference type="ARBA" id="ARBA00022795"/>
    </source>
</evidence>
<evidence type="ECO:0000256" key="1">
    <source>
        <dbReference type="ARBA" id="ARBA00002397"/>
    </source>
</evidence>